<reference evidence="1" key="1">
    <citation type="submission" date="2023-08" db="EMBL/GenBank/DDBJ databases">
        <title>Pelteobagrus vachellii genome.</title>
        <authorList>
            <person name="Liu H."/>
        </authorList>
    </citation>
    <scope>NUCLEOTIDE SEQUENCE</scope>
    <source>
        <strain evidence="1">PRFRI_2022a</strain>
        <tissue evidence="1">Muscle</tissue>
    </source>
</reference>
<dbReference type="AlphaFoldDB" id="A0AA88MUK2"/>
<gene>
    <name evidence="1" type="ORF">Q7C36_011658</name>
</gene>
<dbReference type="Proteomes" id="UP001187315">
    <property type="component" value="Unassembled WGS sequence"/>
</dbReference>
<organism evidence="1 2">
    <name type="scientific">Tachysurus vachellii</name>
    <name type="common">Darkbarbel catfish</name>
    <name type="synonym">Pelteobagrus vachellii</name>
    <dbReference type="NCBI Taxonomy" id="175792"/>
    <lineage>
        <taxon>Eukaryota</taxon>
        <taxon>Metazoa</taxon>
        <taxon>Chordata</taxon>
        <taxon>Craniata</taxon>
        <taxon>Vertebrata</taxon>
        <taxon>Euteleostomi</taxon>
        <taxon>Actinopterygii</taxon>
        <taxon>Neopterygii</taxon>
        <taxon>Teleostei</taxon>
        <taxon>Ostariophysi</taxon>
        <taxon>Siluriformes</taxon>
        <taxon>Bagridae</taxon>
        <taxon>Tachysurus</taxon>
    </lineage>
</organism>
<proteinExistence type="predicted"/>
<dbReference type="EMBL" id="JAVHJS010000011">
    <property type="protein sequence ID" value="KAK2843443.1"/>
    <property type="molecule type" value="Genomic_DNA"/>
</dbReference>
<comment type="caution">
    <text evidence="1">The sequence shown here is derived from an EMBL/GenBank/DDBJ whole genome shotgun (WGS) entry which is preliminary data.</text>
</comment>
<name>A0AA88MUK2_TACVA</name>
<accession>A0AA88MUK2</accession>
<sequence>MFIKILSGLFDKAGRRSLPCQSPLPAQYNLGSRNTRFGLNPKRNNIVSEKREKCDTHLILALYSISCSGREHCGLEQRGAADADDAAPSIEQPCCLGNCGVMEQSRCAVIGWIVAVETSALAG</sequence>
<evidence type="ECO:0000313" key="2">
    <source>
        <dbReference type="Proteomes" id="UP001187315"/>
    </source>
</evidence>
<keyword evidence="2" id="KW-1185">Reference proteome</keyword>
<protein>
    <submittedName>
        <fullName evidence="1">Uncharacterized protein</fullName>
    </submittedName>
</protein>
<evidence type="ECO:0000313" key="1">
    <source>
        <dbReference type="EMBL" id="KAK2843443.1"/>
    </source>
</evidence>